<dbReference type="AlphaFoldDB" id="A0A1J4MLS4"/>
<evidence type="ECO:0000313" key="4">
    <source>
        <dbReference type="EMBL" id="OII73964.1"/>
    </source>
</evidence>
<evidence type="ECO:0000313" key="5">
    <source>
        <dbReference type="Proteomes" id="UP000186176"/>
    </source>
</evidence>
<sequence length="1055" mass="124213">MSKEIPSLVNLTTRDQQQFKNIVQLYDQRIYKRSLKLTEAMLKKYPKQGDLLSMKAFILGAMHPDNKDEKHKEAYECAKEAIKQNMRNPMSWHCLGTLYKGDFDYNEAIKCFKTALKFDKEDLVVLRDLATCFIQIRNHQGFRDIRNEIKRIRPDIRTNWIASALGNHFCGYINSTINCLVSIDQFGSSEDGNICSKKAILDGENYGILFSFLEPFQRSELLLYFLKVLLDGKKYQQAYNFLRSNKEFILDKTDYYTIMGNLLLKCNKNYTKECSECFNHLLELYPDDDFPLFGCMITDQSLKNVILPPPNLPNQLIKTFEIQDKEDENTVFENEPVIPICGIRSSFFHNRGTSGIMYYPILTNDTVGRNEYLKNKKLSSEKIDNSYGYKPSSNINNEVLEFIIYDDNELAEKMVEYQNSLRKIERFFEEKKSQFPASDTILRLDMAFSKGEEFLRKFRDYLKNKLGSRITGLKSLIGYLIKMDGKKKSLIHTELNKIVSESESLYEKAQFGKNELITLYYIYSQHLDCMGFSLEGLNYIEKALKLDETRPDGFYIKRKLLKHLYRFEEAMEMIDHARLIDINDRYLNTRTICACLESGNFDKAKELLKKFVIRINEQSKSKENEIMPSNETEIKNLQMIWYEKRALKNRELLDSSDNSYVMIFDHYLRLMDSMEIMKTDQYDYHLYCLRKMTLCRYLDFINMQDKLFCNTNYREISIMFWRRLWINISMIINGKLELKQSYYEKDKQKGKNKSNDGSESLKETIEFIKDNERCWSKSHEIIQNYRKDCIFHTKSFTPIYIHYYCSQKILGKLSLETCILVCSQSIYRVYILEKSYIKENQIGIFPVLLVHFYTNMLKYLRNGFNDVSKEYGINIVNIIFKQFQKFTNNENLNIDNINTYFQDYISSLNINNITDIESLCNLVKISTINGSFKNIETYLDNSDIDLNKFSGIFNQKIVDLVKLLVIRSLKSTNSDTESLNLNPSNFFIEKHSCFSKSKLLNKIMNTYDIYTRRFINTNNQEGQNLKLILQVKHLKDQISKETVDISNLPILALSI</sequence>
<dbReference type="InterPro" id="IPR011990">
    <property type="entry name" value="TPR-like_helical_dom_sf"/>
</dbReference>
<keyword evidence="2 3" id="KW-0802">TPR repeat</keyword>
<comment type="caution">
    <text evidence="4">The sequence shown here is derived from an EMBL/GenBank/DDBJ whole genome shotgun (WGS) entry which is preliminary data.</text>
</comment>
<organism evidence="4 5">
    <name type="scientific">Cryptosporidium ubiquitum</name>
    <dbReference type="NCBI Taxonomy" id="857276"/>
    <lineage>
        <taxon>Eukaryota</taxon>
        <taxon>Sar</taxon>
        <taxon>Alveolata</taxon>
        <taxon>Apicomplexa</taxon>
        <taxon>Conoidasida</taxon>
        <taxon>Coccidia</taxon>
        <taxon>Eucoccidiorida</taxon>
        <taxon>Eimeriorina</taxon>
        <taxon>Cryptosporidiidae</taxon>
        <taxon>Cryptosporidium</taxon>
    </lineage>
</organism>
<dbReference type="Pfam" id="PF12569">
    <property type="entry name" value="NatA_aux_su"/>
    <property type="match status" value="1"/>
</dbReference>
<evidence type="ECO:0000256" key="2">
    <source>
        <dbReference type="ARBA" id="ARBA00022803"/>
    </source>
</evidence>
<proteinExistence type="predicted"/>
<dbReference type="PANTHER" id="PTHR22767:SF2">
    <property type="entry name" value="N(ALPHA)-ACETYLTRANSFERASE 15_16, ISOFORM A"/>
    <property type="match status" value="1"/>
</dbReference>
<dbReference type="EMBL" id="LRBP01000013">
    <property type="protein sequence ID" value="OII73964.1"/>
    <property type="molecule type" value="Genomic_DNA"/>
</dbReference>
<dbReference type="PANTHER" id="PTHR22767">
    <property type="entry name" value="N-TERMINAL ACETYLTRANSFERASE-RELATED"/>
    <property type="match status" value="1"/>
</dbReference>
<dbReference type="GO" id="GO:0016740">
    <property type="term" value="F:transferase activity"/>
    <property type="evidence" value="ECO:0007669"/>
    <property type="project" value="UniProtKB-KW"/>
</dbReference>
<dbReference type="GeneID" id="39979556"/>
<name>A0A1J4MLS4_9CRYT</name>
<gene>
    <name evidence="4" type="ORF">cubi_02766</name>
</gene>
<keyword evidence="4" id="KW-0808">Transferase</keyword>
<dbReference type="RefSeq" id="XP_028875184.1">
    <property type="nucleotide sequence ID" value="XM_029019777.1"/>
</dbReference>
<reference evidence="4 5" key="1">
    <citation type="submission" date="2016-10" db="EMBL/GenBank/DDBJ databases">
        <title>Reductive evolution of mitochondrial metabolism and differential evolution of invasion-related proteins in Cryptosporidium.</title>
        <authorList>
            <person name="Liu S."/>
            <person name="Roellig D.M."/>
            <person name="Guo Y."/>
            <person name="Li N."/>
            <person name="Frace M.A."/>
            <person name="Tang K."/>
            <person name="Zhang L."/>
            <person name="Feng Y."/>
            <person name="Xiao L."/>
        </authorList>
    </citation>
    <scope>NUCLEOTIDE SEQUENCE [LARGE SCALE GENOMIC DNA]</scope>
    <source>
        <strain evidence="4">39726</strain>
    </source>
</reference>
<feature type="repeat" description="TPR" evidence="3">
    <location>
        <begin position="89"/>
        <end position="122"/>
    </location>
</feature>
<dbReference type="Gene3D" id="1.25.40.1010">
    <property type="match status" value="1"/>
</dbReference>
<dbReference type="SMART" id="SM00028">
    <property type="entry name" value="TPR"/>
    <property type="match status" value="3"/>
</dbReference>
<dbReference type="Gene3D" id="1.25.40.1040">
    <property type="match status" value="2"/>
</dbReference>
<dbReference type="Proteomes" id="UP000186176">
    <property type="component" value="Unassembled WGS sequence"/>
</dbReference>
<dbReference type="InterPro" id="IPR019734">
    <property type="entry name" value="TPR_rpt"/>
</dbReference>
<dbReference type="VEuPathDB" id="CryptoDB:cubi_02766"/>
<dbReference type="PROSITE" id="PS50005">
    <property type="entry name" value="TPR"/>
    <property type="match status" value="1"/>
</dbReference>
<protein>
    <submittedName>
        <fullName evidence="4">Acetyltransferase</fullName>
    </submittedName>
</protein>
<dbReference type="SUPFAM" id="SSF48452">
    <property type="entry name" value="TPR-like"/>
    <property type="match status" value="2"/>
</dbReference>
<keyword evidence="5" id="KW-1185">Reference proteome</keyword>
<keyword evidence="1" id="KW-0677">Repeat</keyword>
<evidence type="ECO:0000256" key="3">
    <source>
        <dbReference type="PROSITE-ProRule" id="PRU00339"/>
    </source>
</evidence>
<dbReference type="OrthoDB" id="10263032at2759"/>
<dbReference type="InterPro" id="IPR021183">
    <property type="entry name" value="NatA_aux_su"/>
</dbReference>
<accession>A0A1J4MLS4</accession>
<dbReference type="GO" id="GO:0005737">
    <property type="term" value="C:cytoplasm"/>
    <property type="evidence" value="ECO:0007669"/>
    <property type="project" value="TreeGrafter"/>
</dbReference>
<evidence type="ECO:0000256" key="1">
    <source>
        <dbReference type="ARBA" id="ARBA00022737"/>
    </source>
</evidence>